<organism evidence="2 3">
    <name type="scientific">Aliisedimentitalea scapharcae</name>
    <dbReference type="NCBI Taxonomy" id="1524259"/>
    <lineage>
        <taxon>Bacteria</taxon>
        <taxon>Pseudomonadati</taxon>
        <taxon>Pseudomonadota</taxon>
        <taxon>Alphaproteobacteria</taxon>
        <taxon>Rhodobacterales</taxon>
        <taxon>Roseobacteraceae</taxon>
        <taxon>Aliisedimentitalea</taxon>
    </lineage>
</organism>
<dbReference type="EMBL" id="CP123584">
    <property type="protein sequence ID" value="WZK88952.1"/>
    <property type="molecule type" value="Genomic_DNA"/>
</dbReference>
<protein>
    <submittedName>
        <fullName evidence="2">Uncharacterized protein</fullName>
    </submittedName>
</protein>
<evidence type="ECO:0000313" key="3">
    <source>
        <dbReference type="Proteomes" id="UP001623232"/>
    </source>
</evidence>
<keyword evidence="1" id="KW-0472">Membrane</keyword>
<evidence type="ECO:0000313" key="2">
    <source>
        <dbReference type="EMBL" id="WZK88952.1"/>
    </source>
</evidence>
<evidence type="ECO:0000256" key="1">
    <source>
        <dbReference type="SAM" id="Phobius"/>
    </source>
</evidence>
<keyword evidence="1" id="KW-0812">Transmembrane</keyword>
<gene>
    <name evidence="2" type="ORF">QEZ52_20560</name>
</gene>
<feature type="transmembrane region" description="Helical" evidence="1">
    <location>
        <begin position="39"/>
        <end position="58"/>
    </location>
</feature>
<keyword evidence="1" id="KW-1133">Transmembrane helix</keyword>
<accession>A0ABZ2XUG0</accession>
<dbReference type="Gene3D" id="1.20.210.10">
    <property type="entry name" value="Cytochrome c oxidase-like, subunit I domain"/>
    <property type="match status" value="1"/>
</dbReference>
<dbReference type="InterPro" id="IPR036927">
    <property type="entry name" value="Cyt_c_oxase-like_su1_sf"/>
</dbReference>
<dbReference type="Proteomes" id="UP001623232">
    <property type="component" value="Chromosome"/>
</dbReference>
<keyword evidence="3" id="KW-1185">Reference proteome</keyword>
<feature type="transmembrane region" description="Helical" evidence="1">
    <location>
        <begin position="70"/>
        <end position="90"/>
    </location>
</feature>
<sequence length="124" mass="13002">MKGIALVFMALAVITALMGMAWGIQMAASQDHTLSPAHGHLNLLGWVSCAIYAFYYHLMPRAADSGLAKLHFALVLASLVVSIPGIAMAIRGQTEALAKGGSLIIVASMLVFGLIVLRSAKQPA</sequence>
<name>A0ABZ2XUG0_9RHOB</name>
<proteinExistence type="predicted"/>
<dbReference type="RefSeq" id="WP_406646744.1">
    <property type="nucleotide sequence ID" value="NZ_CP123584.1"/>
</dbReference>
<feature type="transmembrane region" description="Helical" evidence="1">
    <location>
        <begin position="96"/>
        <end position="117"/>
    </location>
</feature>
<dbReference type="SUPFAM" id="SSF81442">
    <property type="entry name" value="Cytochrome c oxidase subunit I-like"/>
    <property type="match status" value="1"/>
</dbReference>
<reference evidence="2 3" key="1">
    <citation type="submission" date="2023-04" db="EMBL/GenBank/DDBJ databases">
        <title>Complete genome sequence of Alisedimentitalea scapharcae.</title>
        <authorList>
            <person name="Rong J.-C."/>
            <person name="Yi M.-L."/>
            <person name="Zhao Q."/>
        </authorList>
    </citation>
    <scope>NUCLEOTIDE SEQUENCE [LARGE SCALE GENOMIC DNA]</scope>
    <source>
        <strain evidence="2 3">KCTC 42119</strain>
    </source>
</reference>